<dbReference type="EMBL" id="JALJOS010000016">
    <property type="protein sequence ID" value="KAK9828346.1"/>
    <property type="molecule type" value="Genomic_DNA"/>
</dbReference>
<gene>
    <name evidence="1" type="ORF">WJX74_010175</name>
</gene>
<protein>
    <submittedName>
        <fullName evidence="1">Uncharacterized protein</fullName>
    </submittedName>
</protein>
<evidence type="ECO:0000313" key="2">
    <source>
        <dbReference type="Proteomes" id="UP001438707"/>
    </source>
</evidence>
<name>A0AAW1R3L1_9CHLO</name>
<proteinExistence type="predicted"/>
<reference evidence="1 2" key="1">
    <citation type="journal article" date="2024" name="Nat. Commun.">
        <title>Phylogenomics reveals the evolutionary origins of lichenization in chlorophyte algae.</title>
        <authorList>
            <person name="Puginier C."/>
            <person name="Libourel C."/>
            <person name="Otte J."/>
            <person name="Skaloud P."/>
            <person name="Haon M."/>
            <person name="Grisel S."/>
            <person name="Petersen M."/>
            <person name="Berrin J.G."/>
            <person name="Delaux P.M."/>
            <person name="Dal Grande F."/>
            <person name="Keller J."/>
        </authorList>
    </citation>
    <scope>NUCLEOTIDE SEQUENCE [LARGE SCALE GENOMIC DNA]</scope>
    <source>
        <strain evidence="1 2">SAG 2145</strain>
    </source>
</reference>
<keyword evidence="2" id="KW-1185">Reference proteome</keyword>
<sequence length="135" mass="14855">MLAACVSLTGRLPVRTVSNPARFLLASVPGSRPLQKNQSCLSRPASTQQRCRPLRALPLIQASSEEIAMMFFGTSIVPYSVFFVFLDQIQASAWPSAFWLLLPVGVCLCDNSCRHHSKKGLWHHPGQCGLASWDS</sequence>
<dbReference type="AlphaFoldDB" id="A0AAW1R3L1"/>
<accession>A0AAW1R3L1</accession>
<comment type="caution">
    <text evidence="1">The sequence shown here is derived from an EMBL/GenBank/DDBJ whole genome shotgun (WGS) entry which is preliminary data.</text>
</comment>
<evidence type="ECO:0000313" key="1">
    <source>
        <dbReference type="EMBL" id="KAK9828346.1"/>
    </source>
</evidence>
<dbReference type="Proteomes" id="UP001438707">
    <property type="component" value="Unassembled WGS sequence"/>
</dbReference>
<organism evidence="1 2">
    <name type="scientific">Apatococcus lobatus</name>
    <dbReference type="NCBI Taxonomy" id="904363"/>
    <lineage>
        <taxon>Eukaryota</taxon>
        <taxon>Viridiplantae</taxon>
        <taxon>Chlorophyta</taxon>
        <taxon>core chlorophytes</taxon>
        <taxon>Trebouxiophyceae</taxon>
        <taxon>Chlorellales</taxon>
        <taxon>Chlorellaceae</taxon>
        <taxon>Apatococcus</taxon>
    </lineage>
</organism>